<organism evidence="1 2">
    <name type="scientific">Ottowia testudinis</name>
    <dbReference type="NCBI Taxonomy" id="2816950"/>
    <lineage>
        <taxon>Bacteria</taxon>
        <taxon>Pseudomonadati</taxon>
        <taxon>Pseudomonadota</taxon>
        <taxon>Betaproteobacteria</taxon>
        <taxon>Burkholderiales</taxon>
        <taxon>Comamonadaceae</taxon>
        <taxon>Ottowia</taxon>
    </lineage>
</organism>
<gene>
    <name evidence="1" type="ORF">J1M35_13910</name>
</gene>
<evidence type="ECO:0000313" key="2">
    <source>
        <dbReference type="Proteomes" id="UP000663903"/>
    </source>
</evidence>
<dbReference type="RefSeq" id="WP_208007772.1">
    <property type="nucleotide sequence ID" value="NZ_CP071796.1"/>
</dbReference>
<proteinExistence type="predicted"/>
<reference evidence="1" key="1">
    <citation type="submission" date="2021-03" db="EMBL/GenBank/DDBJ databases">
        <title>Ottowia sp. 27C isolated from the cloaca of a Giant Asian pond turtle (Heosemys grandis).</title>
        <authorList>
            <person name="Spergser J."/>
            <person name="Busse H.-J."/>
        </authorList>
    </citation>
    <scope>NUCLEOTIDE SEQUENCE</scope>
    <source>
        <strain evidence="1">27C</strain>
    </source>
</reference>
<accession>A0A975CES8</accession>
<keyword evidence="2" id="KW-1185">Reference proteome</keyword>
<dbReference type="Proteomes" id="UP000663903">
    <property type="component" value="Chromosome"/>
</dbReference>
<dbReference type="KEGG" id="otd:J1M35_13910"/>
<sequence>MDDIFTGVSRLQAEGDGSTRPLSRSRLFHVLSVCDDISADAVAQAMSDVGERQARKYAGHARVASKAIARLLDQRPWMEAAVSFWSPSGARQTIAEAQAELDEPYFAELRAAGLM</sequence>
<dbReference type="EMBL" id="CP071796">
    <property type="protein sequence ID" value="QTD44214.1"/>
    <property type="molecule type" value="Genomic_DNA"/>
</dbReference>
<dbReference type="AlphaFoldDB" id="A0A975CES8"/>
<evidence type="ECO:0000313" key="1">
    <source>
        <dbReference type="EMBL" id="QTD44214.1"/>
    </source>
</evidence>
<protein>
    <submittedName>
        <fullName evidence="1">Uncharacterized protein</fullName>
    </submittedName>
</protein>
<name>A0A975CES8_9BURK</name>